<feature type="chain" id="PRO_5011987519" evidence="2">
    <location>
        <begin position="31"/>
        <end position="163"/>
    </location>
</feature>
<feature type="transmembrane region" description="Helical" evidence="1">
    <location>
        <begin position="96"/>
        <end position="117"/>
    </location>
</feature>
<evidence type="ECO:0000313" key="4">
    <source>
        <dbReference type="Proteomes" id="UP000193963"/>
    </source>
</evidence>
<proteinExistence type="predicted"/>
<dbReference type="Proteomes" id="UP000193963">
    <property type="component" value="Unassembled WGS sequence"/>
</dbReference>
<organism evidence="3 4">
    <name type="scientific">Pseudooceanicola marinus</name>
    <dbReference type="NCBI Taxonomy" id="396013"/>
    <lineage>
        <taxon>Bacteria</taxon>
        <taxon>Pseudomonadati</taxon>
        <taxon>Pseudomonadota</taxon>
        <taxon>Alphaproteobacteria</taxon>
        <taxon>Rhodobacterales</taxon>
        <taxon>Paracoccaceae</taxon>
        <taxon>Pseudooceanicola</taxon>
    </lineage>
</organism>
<feature type="transmembrane region" description="Helical" evidence="1">
    <location>
        <begin position="69"/>
        <end position="89"/>
    </location>
</feature>
<evidence type="ECO:0000256" key="2">
    <source>
        <dbReference type="SAM" id="SignalP"/>
    </source>
</evidence>
<sequence length="163" mass="16575">MNRSAGLRWSSLAVAGLVLLATAWLSSAHAPQGTSDLDAYVLEVSAPFVTMLSPPGPMPASMGGAPTPVAALAAAGWVALCLSLPPLMLRPLLGRCSAVFALPGVAFGMVTGLGFLVAPGSPTLAQGNLPALLSQLFAFNLLLILGAGLSAAAALTFRRLRRR</sequence>
<feature type="transmembrane region" description="Helical" evidence="1">
    <location>
        <begin position="137"/>
        <end position="157"/>
    </location>
</feature>
<keyword evidence="1" id="KW-0812">Transmembrane</keyword>
<protein>
    <submittedName>
        <fullName evidence="3">Uncharacterized protein</fullName>
    </submittedName>
</protein>
<gene>
    <name evidence="3" type="ORF">PSM7751_03225</name>
</gene>
<keyword evidence="1" id="KW-0472">Membrane</keyword>
<accession>A0A1X6ZVW9</accession>
<dbReference type="AlphaFoldDB" id="A0A1X6ZVW9"/>
<keyword evidence="4" id="KW-1185">Reference proteome</keyword>
<feature type="signal peptide" evidence="2">
    <location>
        <begin position="1"/>
        <end position="30"/>
    </location>
</feature>
<dbReference type="EMBL" id="FWFN01000006">
    <property type="protein sequence ID" value="SLN63064.1"/>
    <property type="molecule type" value="Genomic_DNA"/>
</dbReference>
<keyword evidence="2" id="KW-0732">Signal</keyword>
<keyword evidence="1" id="KW-1133">Transmembrane helix</keyword>
<name>A0A1X6ZVW9_9RHOB</name>
<evidence type="ECO:0000256" key="1">
    <source>
        <dbReference type="SAM" id="Phobius"/>
    </source>
</evidence>
<reference evidence="3 4" key="1">
    <citation type="submission" date="2017-03" db="EMBL/GenBank/DDBJ databases">
        <authorList>
            <person name="Afonso C.L."/>
            <person name="Miller P.J."/>
            <person name="Scott M.A."/>
            <person name="Spackman E."/>
            <person name="Goraichik I."/>
            <person name="Dimitrov K.M."/>
            <person name="Suarez D.L."/>
            <person name="Swayne D.E."/>
        </authorList>
    </citation>
    <scope>NUCLEOTIDE SEQUENCE [LARGE SCALE GENOMIC DNA]</scope>
    <source>
        <strain evidence="3 4">CECT 7751</strain>
    </source>
</reference>
<evidence type="ECO:0000313" key="3">
    <source>
        <dbReference type="EMBL" id="SLN63064.1"/>
    </source>
</evidence>